<keyword evidence="1" id="KW-1133">Transmembrane helix</keyword>
<reference evidence="2 3" key="1">
    <citation type="submission" date="2019-11" db="EMBL/GenBank/DDBJ databases">
        <title>P. haliotis isolates from Z. marina roots.</title>
        <authorList>
            <person name="Cohen M."/>
            <person name="Jospin G."/>
            <person name="Eisen J.A."/>
            <person name="Coil D.A."/>
        </authorList>
    </citation>
    <scope>NUCLEOTIDE SEQUENCE [LARGE SCALE GENOMIC DNA]</scope>
    <source>
        <strain evidence="2 3">UCD-MCMsp1aY</strain>
    </source>
</reference>
<keyword evidence="3" id="KW-1185">Reference proteome</keyword>
<keyword evidence="1" id="KW-0812">Transmembrane</keyword>
<feature type="transmembrane region" description="Helical" evidence="1">
    <location>
        <begin position="101"/>
        <end position="123"/>
    </location>
</feature>
<feature type="transmembrane region" description="Helical" evidence="1">
    <location>
        <begin position="135"/>
        <end position="152"/>
    </location>
</feature>
<dbReference type="Proteomes" id="UP000439994">
    <property type="component" value="Unassembled WGS sequence"/>
</dbReference>
<keyword evidence="1" id="KW-0472">Membrane</keyword>
<sequence length="165" mass="18867">MQTLFCLLPILAAVLIESHIRFMTFHSQSASDIIGIFLQLSIETLPLYLSHVLICQKNDLKSGYLIKLKRHSMLFWLVGFIIYPAFLLSFGSQLFSNFTIFQTPLFSVQGWLITMAFSVIWILTVQRQKATSSKFLKVAIMVLFIKCLGQLWDYSVGGNNGRCFK</sequence>
<dbReference type="RefSeq" id="WP_155693747.1">
    <property type="nucleotide sequence ID" value="NZ_WOCD01000001.1"/>
</dbReference>
<comment type="caution">
    <text evidence="2">The sequence shown here is derived from an EMBL/GenBank/DDBJ whole genome shotgun (WGS) entry which is preliminary data.</text>
</comment>
<protein>
    <submittedName>
        <fullName evidence="2">Uncharacterized protein</fullName>
    </submittedName>
</protein>
<accession>A0A6N8F4W5</accession>
<feature type="transmembrane region" description="Helical" evidence="1">
    <location>
        <begin position="74"/>
        <end position="95"/>
    </location>
</feature>
<evidence type="ECO:0000313" key="2">
    <source>
        <dbReference type="EMBL" id="MUH71218.1"/>
    </source>
</evidence>
<proteinExistence type="predicted"/>
<organism evidence="2 3">
    <name type="scientific">Psychrosphaera haliotis</name>
    <dbReference type="NCBI Taxonomy" id="555083"/>
    <lineage>
        <taxon>Bacteria</taxon>
        <taxon>Pseudomonadati</taxon>
        <taxon>Pseudomonadota</taxon>
        <taxon>Gammaproteobacteria</taxon>
        <taxon>Alteromonadales</taxon>
        <taxon>Pseudoalteromonadaceae</taxon>
        <taxon>Psychrosphaera</taxon>
    </lineage>
</organism>
<feature type="transmembrane region" description="Helical" evidence="1">
    <location>
        <begin position="34"/>
        <end position="54"/>
    </location>
</feature>
<dbReference type="EMBL" id="WOCD01000001">
    <property type="protein sequence ID" value="MUH71218.1"/>
    <property type="molecule type" value="Genomic_DNA"/>
</dbReference>
<evidence type="ECO:0000256" key="1">
    <source>
        <dbReference type="SAM" id="Phobius"/>
    </source>
</evidence>
<evidence type="ECO:0000313" key="3">
    <source>
        <dbReference type="Proteomes" id="UP000439994"/>
    </source>
</evidence>
<dbReference type="AlphaFoldDB" id="A0A6N8F4W5"/>
<name>A0A6N8F4W5_9GAMM</name>
<gene>
    <name evidence="2" type="ORF">GNP35_01150</name>
</gene>